<gene>
    <name evidence="6" type="primary">yugI</name>
    <name evidence="6" type="ORF">EAL2_c20790</name>
</gene>
<dbReference type="PATRIC" id="fig|1286171.3.peg.2026"/>
<dbReference type="InterPro" id="IPR050437">
    <property type="entry name" value="Ribos_protein_bS1-like"/>
</dbReference>
<dbReference type="SMART" id="SM00316">
    <property type="entry name" value="S1"/>
    <property type="match status" value="1"/>
</dbReference>
<dbReference type="KEGG" id="eac:EAL2_c20790"/>
<protein>
    <submittedName>
        <fullName evidence="6">General stress protein 13</fullName>
    </submittedName>
</protein>
<dbReference type="eggNOG" id="COG1098">
    <property type="taxonomic scope" value="Bacteria"/>
</dbReference>
<comment type="similarity">
    <text evidence="1">Belongs to the bacterial ribosomal protein bS1 family.</text>
</comment>
<dbReference type="GO" id="GO:1990904">
    <property type="term" value="C:ribonucleoprotein complex"/>
    <property type="evidence" value="ECO:0007669"/>
    <property type="project" value="UniProtKB-KW"/>
</dbReference>
<dbReference type="Gene3D" id="2.40.50.140">
    <property type="entry name" value="Nucleic acid-binding proteins"/>
    <property type="match status" value="1"/>
</dbReference>
<dbReference type="Pfam" id="PF00575">
    <property type="entry name" value="S1"/>
    <property type="match status" value="1"/>
</dbReference>
<dbReference type="PANTHER" id="PTHR10724:SF7">
    <property type="entry name" value="SMALL RIBOSOMAL SUBUNIT PROTEIN BS1C"/>
    <property type="match status" value="1"/>
</dbReference>
<feature type="region of interest" description="Disordered" evidence="4">
    <location>
        <begin position="74"/>
        <end position="116"/>
    </location>
</feature>
<organism evidence="6 7">
    <name type="scientific">Peptoclostridium acidaminophilum DSM 3953</name>
    <dbReference type="NCBI Taxonomy" id="1286171"/>
    <lineage>
        <taxon>Bacteria</taxon>
        <taxon>Bacillati</taxon>
        <taxon>Bacillota</taxon>
        <taxon>Clostridia</taxon>
        <taxon>Peptostreptococcales</taxon>
        <taxon>Peptoclostridiaceae</taxon>
        <taxon>Peptoclostridium</taxon>
    </lineage>
</organism>
<dbReference type="AlphaFoldDB" id="W8T8Y5"/>
<dbReference type="GO" id="GO:0003735">
    <property type="term" value="F:structural constituent of ribosome"/>
    <property type="evidence" value="ECO:0007669"/>
    <property type="project" value="TreeGrafter"/>
</dbReference>
<keyword evidence="3" id="KW-0687">Ribonucleoprotein</keyword>
<dbReference type="FunFam" id="2.40.50.140:FF:000051">
    <property type="entry name" value="RNA-binding transcriptional accessory protein"/>
    <property type="match status" value="1"/>
</dbReference>
<sequence length="136" mass="14804">MSKFEPGMIVKGKVTGIKPFGAFVALDSNTQGLVHISQITHGFLKDINEALTVGDEVDVKILTIDEQSKKISLSIKDAKPAESEPPRQRPVQQQYQQHARGGDAGSAGGGGFDDLLKKWMKDSNERQAALNKRTSK</sequence>
<evidence type="ECO:0000313" key="7">
    <source>
        <dbReference type="Proteomes" id="UP000019591"/>
    </source>
</evidence>
<dbReference type="GO" id="GO:0006412">
    <property type="term" value="P:translation"/>
    <property type="evidence" value="ECO:0007669"/>
    <property type="project" value="TreeGrafter"/>
</dbReference>
<dbReference type="GO" id="GO:0003729">
    <property type="term" value="F:mRNA binding"/>
    <property type="evidence" value="ECO:0007669"/>
    <property type="project" value="UniProtKB-ARBA"/>
</dbReference>
<evidence type="ECO:0000256" key="2">
    <source>
        <dbReference type="ARBA" id="ARBA00022980"/>
    </source>
</evidence>
<dbReference type="EMBL" id="CP007452">
    <property type="protein sequence ID" value="AHM57360.1"/>
    <property type="molecule type" value="Genomic_DNA"/>
</dbReference>
<dbReference type="Proteomes" id="UP000019591">
    <property type="component" value="Chromosome"/>
</dbReference>
<dbReference type="PROSITE" id="PS50126">
    <property type="entry name" value="S1"/>
    <property type="match status" value="1"/>
</dbReference>
<dbReference type="InterPro" id="IPR012340">
    <property type="entry name" value="NA-bd_OB-fold"/>
</dbReference>
<feature type="compositionally biased region" description="Basic and acidic residues" evidence="4">
    <location>
        <begin position="76"/>
        <end position="87"/>
    </location>
</feature>
<evidence type="ECO:0000313" key="6">
    <source>
        <dbReference type="EMBL" id="AHM57360.1"/>
    </source>
</evidence>
<evidence type="ECO:0000259" key="5">
    <source>
        <dbReference type="PROSITE" id="PS50126"/>
    </source>
</evidence>
<dbReference type="GO" id="GO:0005840">
    <property type="term" value="C:ribosome"/>
    <property type="evidence" value="ECO:0007669"/>
    <property type="project" value="UniProtKB-KW"/>
</dbReference>
<dbReference type="NCBIfam" id="NF040579">
    <property type="entry name" value="S1_dom_CvfD"/>
    <property type="match status" value="1"/>
</dbReference>
<dbReference type="PANTHER" id="PTHR10724">
    <property type="entry name" value="30S RIBOSOMAL PROTEIN S1"/>
    <property type="match status" value="1"/>
</dbReference>
<keyword evidence="2" id="KW-0689">Ribosomal protein</keyword>
<dbReference type="InterPro" id="IPR003029">
    <property type="entry name" value="S1_domain"/>
</dbReference>
<evidence type="ECO:0000256" key="4">
    <source>
        <dbReference type="SAM" id="MobiDB-lite"/>
    </source>
</evidence>
<feature type="compositionally biased region" description="Gly residues" evidence="4">
    <location>
        <begin position="102"/>
        <end position="112"/>
    </location>
</feature>
<feature type="domain" description="S1 motif" evidence="5">
    <location>
        <begin position="7"/>
        <end position="76"/>
    </location>
</feature>
<accession>W8T8Y5</accession>
<feature type="compositionally biased region" description="Low complexity" evidence="4">
    <location>
        <begin position="89"/>
        <end position="99"/>
    </location>
</feature>
<proteinExistence type="inferred from homology"/>
<keyword evidence="7" id="KW-1185">Reference proteome</keyword>
<dbReference type="SUPFAM" id="SSF50249">
    <property type="entry name" value="Nucleic acid-binding proteins"/>
    <property type="match status" value="1"/>
</dbReference>
<evidence type="ECO:0000256" key="1">
    <source>
        <dbReference type="ARBA" id="ARBA00006767"/>
    </source>
</evidence>
<evidence type="ECO:0000256" key="3">
    <source>
        <dbReference type="ARBA" id="ARBA00023274"/>
    </source>
</evidence>
<dbReference type="RefSeq" id="WP_025436290.1">
    <property type="nucleotide sequence ID" value="NZ_CP007452.1"/>
</dbReference>
<dbReference type="STRING" id="1286171.EAL2_c20790"/>
<name>W8T8Y5_PEPAC</name>
<dbReference type="HOGENOM" id="CLU_128762_0_0_9"/>
<dbReference type="OrthoDB" id="9810507at2"/>
<dbReference type="GO" id="GO:0005737">
    <property type="term" value="C:cytoplasm"/>
    <property type="evidence" value="ECO:0007669"/>
    <property type="project" value="UniProtKB-ARBA"/>
</dbReference>
<reference evidence="6 7" key="1">
    <citation type="journal article" date="2014" name="Genome Announc.">
        <title>Complete Genome Sequence of Amino Acid-Utilizing Eubacterium acidaminophilum al-2 (DSM 3953).</title>
        <authorList>
            <person name="Poehlein A."/>
            <person name="Andreesen J.R."/>
            <person name="Daniel R."/>
        </authorList>
    </citation>
    <scope>NUCLEOTIDE SEQUENCE [LARGE SCALE GENOMIC DNA]</scope>
    <source>
        <strain evidence="6 7">DSM 3953</strain>
    </source>
</reference>